<organism evidence="1 2">
    <name type="scientific">Tulasnella calospora MUT 4182</name>
    <dbReference type="NCBI Taxonomy" id="1051891"/>
    <lineage>
        <taxon>Eukaryota</taxon>
        <taxon>Fungi</taxon>
        <taxon>Dikarya</taxon>
        <taxon>Basidiomycota</taxon>
        <taxon>Agaricomycotina</taxon>
        <taxon>Agaricomycetes</taxon>
        <taxon>Cantharellales</taxon>
        <taxon>Tulasnellaceae</taxon>
        <taxon>Tulasnella</taxon>
    </lineage>
</organism>
<accession>A0A0C3QV83</accession>
<reference evidence="1 2" key="1">
    <citation type="submission" date="2014-04" db="EMBL/GenBank/DDBJ databases">
        <authorList>
            <consortium name="DOE Joint Genome Institute"/>
            <person name="Kuo A."/>
            <person name="Girlanda M."/>
            <person name="Perotto S."/>
            <person name="Kohler A."/>
            <person name="Nagy L.G."/>
            <person name="Floudas D."/>
            <person name="Copeland A."/>
            <person name="Barry K.W."/>
            <person name="Cichocki N."/>
            <person name="Veneault-Fourrey C."/>
            <person name="LaButti K."/>
            <person name="Lindquist E.A."/>
            <person name="Lipzen A."/>
            <person name="Lundell T."/>
            <person name="Morin E."/>
            <person name="Murat C."/>
            <person name="Sun H."/>
            <person name="Tunlid A."/>
            <person name="Henrissat B."/>
            <person name="Grigoriev I.V."/>
            <person name="Hibbett D.S."/>
            <person name="Martin F."/>
            <person name="Nordberg H.P."/>
            <person name="Cantor M.N."/>
            <person name="Hua S.X."/>
        </authorList>
    </citation>
    <scope>NUCLEOTIDE SEQUENCE [LARGE SCALE GENOMIC DNA]</scope>
    <source>
        <strain evidence="1 2">MUT 4182</strain>
    </source>
</reference>
<proteinExistence type="predicted"/>
<gene>
    <name evidence="1" type="ORF">M407DRAFT_17715</name>
</gene>
<protein>
    <submittedName>
        <fullName evidence="1">Uncharacterized protein</fullName>
    </submittedName>
</protein>
<dbReference type="OrthoDB" id="3214760at2759"/>
<name>A0A0C3QV83_9AGAM</name>
<sequence length="126" mass="13817">MAPTVVVARAPKSKSAGSSNKAGFKITSVSFLKTQPVMLLYSWTYERKSPDYFAVAIIKVDTDKIMVLETDKFAKGEGPTGELTTNVDISSLKNAPGKYVLAFVNNKNFKDVLAESKAFQIKKSNF</sequence>
<evidence type="ECO:0000313" key="1">
    <source>
        <dbReference type="EMBL" id="KIO33456.1"/>
    </source>
</evidence>
<reference evidence="2" key="2">
    <citation type="submission" date="2015-01" db="EMBL/GenBank/DDBJ databases">
        <title>Evolutionary Origins and Diversification of the Mycorrhizal Mutualists.</title>
        <authorList>
            <consortium name="DOE Joint Genome Institute"/>
            <consortium name="Mycorrhizal Genomics Consortium"/>
            <person name="Kohler A."/>
            <person name="Kuo A."/>
            <person name="Nagy L.G."/>
            <person name="Floudas D."/>
            <person name="Copeland A."/>
            <person name="Barry K.W."/>
            <person name="Cichocki N."/>
            <person name="Veneault-Fourrey C."/>
            <person name="LaButti K."/>
            <person name="Lindquist E.A."/>
            <person name="Lipzen A."/>
            <person name="Lundell T."/>
            <person name="Morin E."/>
            <person name="Murat C."/>
            <person name="Riley R."/>
            <person name="Ohm R."/>
            <person name="Sun H."/>
            <person name="Tunlid A."/>
            <person name="Henrissat B."/>
            <person name="Grigoriev I.V."/>
            <person name="Hibbett D.S."/>
            <person name="Martin F."/>
        </authorList>
    </citation>
    <scope>NUCLEOTIDE SEQUENCE [LARGE SCALE GENOMIC DNA]</scope>
    <source>
        <strain evidence="2">MUT 4182</strain>
    </source>
</reference>
<evidence type="ECO:0000313" key="2">
    <source>
        <dbReference type="Proteomes" id="UP000054248"/>
    </source>
</evidence>
<dbReference type="HOGENOM" id="CLU_130037_1_0_1"/>
<dbReference type="AlphaFoldDB" id="A0A0C3QV83"/>
<dbReference type="Proteomes" id="UP000054248">
    <property type="component" value="Unassembled WGS sequence"/>
</dbReference>
<dbReference type="EMBL" id="KN822948">
    <property type="protein sequence ID" value="KIO33456.1"/>
    <property type="molecule type" value="Genomic_DNA"/>
</dbReference>
<keyword evidence="2" id="KW-1185">Reference proteome</keyword>